<evidence type="ECO:0000313" key="2">
    <source>
        <dbReference type="EMBL" id="GAA3726677.1"/>
    </source>
</evidence>
<protein>
    <submittedName>
        <fullName evidence="2">Uncharacterized protein</fullName>
    </submittedName>
</protein>
<reference evidence="3" key="1">
    <citation type="journal article" date="2019" name="Int. J. Syst. Evol. Microbiol.">
        <title>The Global Catalogue of Microorganisms (GCM) 10K type strain sequencing project: providing services to taxonomists for standard genome sequencing and annotation.</title>
        <authorList>
            <consortium name="The Broad Institute Genomics Platform"/>
            <consortium name="The Broad Institute Genome Sequencing Center for Infectious Disease"/>
            <person name="Wu L."/>
            <person name="Ma J."/>
        </authorList>
    </citation>
    <scope>NUCLEOTIDE SEQUENCE [LARGE SCALE GENOMIC DNA]</scope>
    <source>
        <strain evidence="3">JCM 17137</strain>
    </source>
</reference>
<proteinExistence type="predicted"/>
<keyword evidence="1" id="KW-0732">Signal</keyword>
<feature type="chain" id="PRO_5047166712" evidence="1">
    <location>
        <begin position="23"/>
        <end position="172"/>
    </location>
</feature>
<dbReference type="EMBL" id="BAABDD010000001">
    <property type="protein sequence ID" value="GAA3726677.1"/>
    <property type="molecule type" value="Genomic_DNA"/>
</dbReference>
<evidence type="ECO:0000313" key="3">
    <source>
        <dbReference type="Proteomes" id="UP001500908"/>
    </source>
</evidence>
<dbReference type="Proteomes" id="UP001500908">
    <property type="component" value="Unassembled WGS sequence"/>
</dbReference>
<name>A0ABP7EXZ8_9ACTN</name>
<accession>A0ABP7EXZ8</accession>
<comment type="caution">
    <text evidence="2">The sequence shown here is derived from an EMBL/GenBank/DDBJ whole genome shotgun (WGS) entry which is preliminary data.</text>
</comment>
<feature type="signal peptide" evidence="1">
    <location>
        <begin position="1"/>
        <end position="22"/>
    </location>
</feature>
<keyword evidence="3" id="KW-1185">Reference proteome</keyword>
<sequence length="172" mass="18715">MSVLVRVLLVATLAAGVVMVPAAGAGARSGAGGSQTAHSLDGFTVTALPPQVGEVISDFDYEWQRVAFSSRVWERRTGSGYRADLVIAVLRGERLRDPAALREFLANYHEQEARAWSLRDFRHADGSGFIGAERAFWLVSPGVAVSVRLDGERFAPQWLQTTARGVRSPYRG</sequence>
<organism evidence="2 3">
    <name type="scientific">Salinactinospora qingdaonensis</name>
    <dbReference type="NCBI Taxonomy" id="702744"/>
    <lineage>
        <taxon>Bacteria</taxon>
        <taxon>Bacillati</taxon>
        <taxon>Actinomycetota</taxon>
        <taxon>Actinomycetes</taxon>
        <taxon>Streptosporangiales</taxon>
        <taxon>Nocardiopsidaceae</taxon>
        <taxon>Salinactinospora</taxon>
    </lineage>
</organism>
<gene>
    <name evidence="2" type="ORF">GCM10022402_04260</name>
</gene>
<evidence type="ECO:0000256" key="1">
    <source>
        <dbReference type="SAM" id="SignalP"/>
    </source>
</evidence>
<dbReference type="RefSeq" id="WP_344966654.1">
    <property type="nucleotide sequence ID" value="NZ_BAABDD010000001.1"/>
</dbReference>